<dbReference type="EMBL" id="JABVEC010000031">
    <property type="protein sequence ID" value="MBC6469779.1"/>
    <property type="molecule type" value="Genomic_DNA"/>
</dbReference>
<name>A0ABR7LYC1_9ACTN</name>
<reference evidence="1 2" key="1">
    <citation type="submission" date="2020-06" db="EMBL/GenBank/DDBJ databases">
        <title>Actinomadura xiongansis sp. nov., isolated from soil of Baiyangdian.</title>
        <authorList>
            <person name="Zhang X."/>
        </authorList>
    </citation>
    <scope>NUCLEOTIDE SEQUENCE [LARGE SCALE GENOMIC DNA]</scope>
    <source>
        <strain evidence="1 2">HBUM206468</strain>
    </source>
</reference>
<sequence>MTRQIAVGATPPSPAVLEVRIRELEARTATLAEVVRLLTHALESNPMAGPGDTTINTAARKAHEILMAAR</sequence>
<dbReference type="RefSeq" id="WP_187246823.1">
    <property type="nucleotide sequence ID" value="NZ_BAAAOK010000010.1"/>
</dbReference>
<accession>A0ABR7LYC1</accession>
<evidence type="ECO:0000313" key="1">
    <source>
        <dbReference type="EMBL" id="MBC6469779.1"/>
    </source>
</evidence>
<proteinExistence type="predicted"/>
<organism evidence="1 2">
    <name type="scientific">Actinomadura alba</name>
    <dbReference type="NCBI Taxonomy" id="406431"/>
    <lineage>
        <taxon>Bacteria</taxon>
        <taxon>Bacillati</taxon>
        <taxon>Actinomycetota</taxon>
        <taxon>Actinomycetes</taxon>
        <taxon>Streptosporangiales</taxon>
        <taxon>Thermomonosporaceae</taxon>
        <taxon>Actinomadura</taxon>
    </lineage>
</organism>
<gene>
    <name evidence="1" type="ORF">HKK74_30435</name>
</gene>
<keyword evidence="2" id="KW-1185">Reference proteome</keyword>
<dbReference type="Proteomes" id="UP000805614">
    <property type="component" value="Unassembled WGS sequence"/>
</dbReference>
<protein>
    <submittedName>
        <fullName evidence="1">Uncharacterized protein</fullName>
    </submittedName>
</protein>
<comment type="caution">
    <text evidence="1">The sequence shown here is derived from an EMBL/GenBank/DDBJ whole genome shotgun (WGS) entry which is preliminary data.</text>
</comment>
<evidence type="ECO:0000313" key="2">
    <source>
        <dbReference type="Proteomes" id="UP000805614"/>
    </source>
</evidence>